<feature type="transmembrane region" description="Helical" evidence="1">
    <location>
        <begin position="56"/>
        <end position="78"/>
    </location>
</feature>
<dbReference type="Proteomes" id="UP000887226">
    <property type="component" value="Unassembled WGS sequence"/>
</dbReference>
<keyword evidence="1" id="KW-0812">Transmembrane</keyword>
<keyword evidence="1" id="KW-1133">Transmembrane helix</keyword>
<dbReference type="AlphaFoldDB" id="A0A9P7Z417"/>
<name>A0A9P7Z417_9HELO</name>
<evidence type="ECO:0000256" key="1">
    <source>
        <dbReference type="SAM" id="Phobius"/>
    </source>
</evidence>
<evidence type="ECO:0000313" key="3">
    <source>
        <dbReference type="Proteomes" id="UP000887226"/>
    </source>
</evidence>
<accession>A0A9P7Z417</accession>
<organism evidence="2 3">
    <name type="scientific">Calycina marina</name>
    <dbReference type="NCBI Taxonomy" id="1763456"/>
    <lineage>
        <taxon>Eukaryota</taxon>
        <taxon>Fungi</taxon>
        <taxon>Dikarya</taxon>
        <taxon>Ascomycota</taxon>
        <taxon>Pezizomycotina</taxon>
        <taxon>Leotiomycetes</taxon>
        <taxon>Helotiales</taxon>
        <taxon>Pezizellaceae</taxon>
        <taxon>Calycina</taxon>
    </lineage>
</organism>
<proteinExistence type="predicted"/>
<gene>
    <name evidence="2" type="ORF">BJ878DRAFT_42172</name>
</gene>
<dbReference type="EMBL" id="MU253873">
    <property type="protein sequence ID" value="KAG9244957.1"/>
    <property type="molecule type" value="Genomic_DNA"/>
</dbReference>
<comment type="caution">
    <text evidence="2">The sequence shown here is derived from an EMBL/GenBank/DDBJ whole genome shotgun (WGS) entry which is preliminary data.</text>
</comment>
<evidence type="ECO:0000313" key="2">
    <source>
        <dbReference type="EMBL" id="KAG9244957.1"/>
    </source>
</evidence>
<keyword evidence="1" id="KW-0472">Membrane</keyword>
<protein>
    <submittedName>
        <fullName evidence="2">Uncharacterized protein</fullName>
    </submittedName>
</protein>
<reference evidence="2" key="1">
    <citation type="journal article" date="2021" name="IMA Fungus">
        <title>Genomic characterization of three marine fungi, including Emericellopsis atlantica sp. nov. with signatures of a generalist lifestyle and marine biomass degradation.</title>
        <authorList>
            <person name="Hagestad O.C."/>
            <person name="Hou L."/>
            <person name="Andersen J.H."/>
            <person name="Hansen E.H."/>
            <person name="Altermark B."/>
            <person name="Li C."/>
            <person name="Kuhnert E."/>
            <person name="Cox R.J."/>
            <person name="Crous P.W."/>
            <person name="Spatafora J.W."/>
            <person name="Lail K."/>
            <person name="Amirebrahimi M."/>
            <person name="Lipzen A."/>
            <person name="Pangilinan J."/>
            <person name="Andreopoulos W."/>
            <person name="Hayes R.D."/>
            <person name="Ng V."/>
            <person name="Grigoriev I.V."/>
            <person name="Jackson S.A."/>
            <person name="Sutton T.D.S."/>
            <person name="Dobson A.D.W."/>
            <person name="Rama T."/>
        </authorList>
    </citation>
    <scope>NUCLEOTIDE SEQUENCE</scope>
    <source>
        <strain evidence="2">TRa3180A</strain>
    </source>
</reference>
<keyword evidence="3" id="KW-1185">Reference proteome</keyword>
<sequence>MARAVNTRLPISRSLYPVLVRQQETRHLCTPLLGSHRQSLSKKNVSLGPRFLDCKALLTTLLLFLKSRVALLSLLGMIRRSRMRKMSKFCRLSSRSRNHLLSVRLLSLSIEPNSSTSLLPLFLEAVEGHHTVNNGCQAVDSGSQAPTVIIGEDEMDAIIKDRSAATTQTTVDNTQSSSLVVDPSQLPADTFFLRQLIQNLFLSVVHPQSTSKVPD</sequence>